<feature type="region of interest" description="Disordered" evidence="1">
    <location>
        <begin position="111"/>
        <end position="175"/>
    </location>
</feature>
<evidence type="ECO:0000313" key="3">
    <source>
        <dbReference type="EMBL" id="CAE7510003.1"/>
    </source>
</evidence>
<comment type="caution">
    <text evidence="3">The sequence shown here is derived from an EMBL/GenBank/DDBJ whole genome shotgun (WGS) entry which is preliminary data.</text>
</comment>
<gene>
    <name evidence="3" type="primary">dnaJ</name>
    <name evidence="3" type="ORF">SNEC2469_LOCUS14562</name>
</gene>
<feature type="compositionally biased region" description="Basic residues" evidence="1">
    <location>
        <begin position="143"/>
        <end position="159"/>
    </location>
</feature>
<dbReference type="CDD" id="cd06257">
    <property type="entry name" value="DnaJ"/>
    <property type="match status" value="1"/>
</dbReference>
<proteinExistence type="predicted"/>
<feature type="non-terminal residue" evidence="3">
    <location>
        <position position="1"/>
    </location>
</feature>
<feature type="compositionally biased region" description="Low complexity" evidence="1">
    <location>
        <begin position="111"/>
        <end position="127"/>
    </location>
</feature>
<dbReference type="InterPro" id="IPR001623">
    <property type="entry name" value="DnaJ_domain"/>
</dbReference>
<dbReference type="InterPro" id="IPR050817">
    <property type="entry name" value="DjlA_DnaK_co-chaperone"/>
</dbReference>
<dbReference type="PANTHER" id="PTHR24074">
    <property type="entry name" value="CO-CHAPERONE PROTEIN DJLA"/>
    <property type="match status" value="1"/>
</dbReference>
<evidence type="ECO:0000256" key="1">
    <source>
        <dbReference type="SAM" id="MobiDB-lite"/>
    </source>
</evidence>
<dbReference type="Pfam" id="PF00226">
    <property type="entry name" value="DnaJ"/>
    <property type="match status" value="1"/>
</dbReference>
<dbReference type="PROSITE" id="PS50076">
    <property type="entry name" value="DNAJ_2"/>
    <property type="match status" value="1"/>
</dbReference>
<dbReference type="SMART" id="SM00271">
    <property type="entry name" value="DnaJ"/>
    <property type="match status" value="1"/>
</dbReference>
<evidence type="ECO:0000259" key="2">
    <source>
        <dbReference type="PROSITE" id="PS50076"/>
    </source>
</evidence>
<keyword evidence="4" id="KW-1185">Reference proteome</keyword>
<sequence>MGGEHLFLLGPPGTDGKTGTAPLKHSFKVVEFIALKEKLKHQRHKPDPFAILGLKQSASSEQITCAYRSLARRYHPDKDRSVPSHLATARFQRIRAAYDLLSDERKRKAAAASSISAPFKPSAAWRAQQRRAAGHAGPVPPQKKVKPMRFKPARKKKIKPQNPPAAEEEKELPKEAKQVDVVEILDSDDEVRAVPPAAKLPPRRPAAVRAAEGDDCRRLQSRAAAKRRALERRHGQAVGEERSAAEEPEEVAGKSFARLVFRSGKGRISEILAEDLLDAFPGAEVILLQPSLAVLSFPTQKQAVACALSFHGWPSRAPPERELRVLRQLSLVVAPVDSNGCAHPGPKTLVVSRTRVAAADGR</sequence>
<dbReference type="AlphaFoldDB" id="A0A812SYV4"/>
<name>A0A812SYV4_9DINO</name>
<feature type="domain" description="J" evidence="2">
    <location>
        <begin position="47"/>
        <end position="114"/>
    </location>
</feature>
<protein>
    <submittedName>
        <fullName evidence="3">DnaJ protein</fullName>
    </submittedName>
</protein>
<organism evidence="3 4">
    <name type="scientific">Symbiodinium necroappetens</name>
    <dbReference type="NCBI Taxonomy" id="1628268"/>
    <lineage>
        <taxon>Eukaryota</taxon>
        <taxon>Sar</taxon>
        <taxon>Alveolata</taxon>
        <taxon>Dinophyceae</taxon>
        <taxon>Suessiales</taxon>
        <taxon>Symbiodiniaceae</taxon>
        <taxon>Symbiodinium</taxon>
    </lineage>
</organism>
<dbReference type="Proteomes" id="UP000601435">
    <property type="component" value="Unassembled WGS sequence"/>
</dbReference>
<accession>A0A812SYV4</accession>
<dbReference type="PRINTS" id="PR00625">
    <property type="entry name" value="JDOMAIN"/>
</dbReference>
<dbReference type="EMBL" id="CAJNJA010023364">
    <property type="protein sequence ID" value="CAE7510003.1"/>
    <property type="molecule type" value="Genomic_DNA"/>
</dbReference>
<dbReference type="SUPFAM" id="SSF46565">
    <property type="entry name" value="Chaperone J-domain"/>
    <property type="match status" value="1"/>
</dbReference>
<evidence type="ECO:0000313" key="4">
    <source>
        <dbReference type="Proteomes" id="UP000601435"/>
    </source>
</evidence>
<feature type="region of interest" description="Disordered" evidence="1">
    <location>
        <begin position="195"/>
        <end position="247"/>
    </location>
</feature>
<dbReference type="Gene3D" id="1.10.287.110">
    <property type="entry name" value="DnaJ domain"/>
    <property type="match status" value="1"/>
</dbReference>
<reference evidence="3" key="1">
    <citation type="submission" date="2021-02" db="EMBL/GenBank/DDBJ databases">
        <authorList>
            <person name="Dougan E. K."/>
            <person name="Rhodes N."/>
            <person name="Thang M."/>
            <person name="Chan C."/>
        </authorList>
    </citation>
    <scope>NUCLEOTIDE SEQUENCE</scope>
</reference>
<dbReference type="OrthoDB" id="445556at2759"/>
<dbReference type="InterPro" id="IPR036869">
    <property type="entry name" value="J_dom_sf"/>
</dbReference>